<reference evidence="5" key="1">
    <citation type="journal article" date="2023" name="Mol. Biol. Evol.">
        <title>Third-Generation Sequencing Reveals the Adaptive Role of the Epigenome in Three Deep-Sea Polychaetes.</title>
        <authorList>
            <person name="Perez M."/>
            <person name="Aroh O."/>
            <person name="Sun Y."/>
            <person name="Lan Y."/>
            <person name="Juniper S.K."/>
            <person name="Young C.R."/>
            <person name="Angers B."/>
            <person name="Qian P.Y."/>
        </authorList>
    </citation>
    <scope>NUCLEOTIDE SEQUENCE</scope>
    <source>
        <strain evidence="5">R07B-5</strain>
    </source>
</reference>
<dbReference type="SUPFAM" id="SSF48613">
    <property type="entry name" value="Heme oxygenase-like"/>
    <property type="match status" value="2"/>
</dbReference>
<keyword evidence="1" id="KW-0349">Heme</keyword>
<evidence type="ECO:0000256" key="3">
    <source>
        <dbReference type="ARBA" id="ARBA00023004"/>
    </source>
</evidence>
<dbReference type="AlphaFoldDB" id="A0AAD9KPB1"/>
<feature type="transmembrane region" description="Helical" evidence="4">
    <location>
        <begin position="303"/>
        <end position="321"/>
    </location>
</feature>
<dbReference type="GO" id="GO:0004392">
    <property type="term" value="F:heme oxygenase (decyclizing) activity"/>
    <property type="evidence" value="ECO:0007669"/>
    <property type="project" value="InterPro"/>
</dbReference>
<evidence type="ECO:0000256" key="2">
    <source>
        <dbReference type="ARBA" id="ARBA00022723"/>
    </source>
</evidence>
<dbReference type="InterPro" id="IPR016053">
    <property type="entry name" value="Haem_Oase-like"/>
</dbReference>
<sequence>MPTDMDDTTYPNFCTELLMRSSLMYDENDHSFNVKMAAVVTDTDLYVEILVDFYVIFDTLENELHEYANHPCINGVVPEELMRTDAFEEDLKYFLGDSWQEKVKPSKAAEAYSERIIKAIRRTLLLPDGQGMAVFSFNNPKTLRETFVDNFNALTIRRRMKEMILEEKQMCGEFNYLIVSNINPGWRSYINLAKMAGMFLILVSLLVFVTKQLMFFPGVLPKELLRTAAFEQDLQYYLGDSWRDTVTPSKAGDAYCKRIENINKLNLTREQKESIMEEKRLCYKLNDSLFTTIEPKWESYGRFVLKAAVLAAVASLLVYAVQRHFRAET</sequence>
<name>A0AAD9KPB1_RIDPI</name>
<dbReference type="Proteomes" id="UP001209878">
    <property type="component" value="Unassembled WGS sequence"/>
</dbReference>
<dbReference type="InterPro" id="IPR016084">
    <property type="entry name" value="Haem_Oase-like_multi-hlx"/>
</dbReference>
<keyword evidence="6" id="KW-1185">Reference proteome</keyword>
<dbReference type="PANTHER" id="PTHR10720">
    <property type="entry name" value="HEME OXYGENASE"/>
    <property type="match status" value="1"/>
</dbReference>
<keyword evidence="4" id="KW-0812">Transmembrane</keyword>
<evidence type="ECO:0000256" key="4">
    <source>
        <dbReference type="SAM" id="Phobius"/>
    </source>
</evidence>
<dbReference type="Gene3D" id="1.20.910.10">
    <property type="entry name" value="Heme oxygenase-like"/>
    <property type="match status" value="2"/>
</dbReference>
<dbReference type="CDD" id="cd19165">
    <property type="entry name" value="HemeO"/>
    <property type="match status" value="1"/>
</dbReference>
<comment type="caution">
    <text evidence="5">The sequence shown here is derived from an EMBL/GenBank/DDBJ whole genome shotgun (WGS) entry which is preliminary data.</text>
</comment>
<keyword evidence="4" id="KW-1133">Transmembrane helix</keyword>
<dbReference type="PRINTS" id="PR00088">
    <property type="entry name" value="HAEMOXYGNASE"/>
</dbReference>
<dbReference type="PANTHER" id="PTHR10720:SF0">
    <property type="entry name" value="HEME OXYGENASE"/>
    <property type="match status" value="1"/>
</dbReference>
<dbReference type="GO" id="GO:0046872">
    <property type="term" value="F:metal ion binding"/>
    <property type="evidence" value="ECO:0007669"/>
    <property type="project" value="UniProtKB-KW"/>
</dbReference>
<dbReference type="PIRSF" id="PIRSF000343">
    <property type="entry name" value="Haem_Oase"/>
    <property type="match status" value="1"/>
</dbReference>
<accession>A0AAD9KPB1</accession>
<evidence type="ECO:0000256" key="1">
    <source>
        <dbReference type="ARBA" id="ARBA00022617"/>
    </source>
</evidence>
<dbReference type="InterPro" id="IPR002051">
    <property type="entry name" value="Haem_Oase"/>
</dbReference>
<feature type="transmembrane region" description="Helical" evidence="4">
    <location>
        <begin position="196"/>
        <end position="216"/>
    </location>
</feature>
<organism evidence="5 6">
    <name type="scientific">Ridgeia piscesae</name>
    <name type="common">Tubeworm</name>
    <dbReference type="NCBI Taxonomy" id="27915"/>
    <lineage>
        <taxon>Eukaryota</taxon>
        <taxon>Metazoa</taxon>
        <taxon>Spiralia</taxon>
        <taxon>Lophotrochozoa</taxon>
        <taxon>Annelida</taxon>
        <taxon>Polychaeta</taxon>
        <taxon>Sedentaria</taxon>
        <taxon>Canalipalpata</taxon>
        <taxon>Sabellida</taxon>
        <taxon>Siboglinidae</taxon>
        <taxon>Ridgeia</taxon>
    </lineage>
</organism>
<evidence type="ECO:0000313" key="5">
    <source>
        <dbReference type="EMBL" id="KAK2174920.1"/>
    </source>
</evidence>
<keyword evidence="3" id="KW-0408">Iron</keyword>
<proteinExistence type="predicted"/>
<gene>
    <name evidence="5" type="ORF">NP493_767g01084</name>
</gene>
<keyword evidence="2" id="KW-0479">Metal-binding</keyword>
<protein>
    <submittedName>
        <fullName evidence="5">Uncharacterized protein</fullName>
    </submittedName>
</protein>
<dbReference type="EMBL" id="JAODUO010000766">
    <property type="protein sequence ID" value="KAK2174920.1"/>
    <property type="molecule type" value="Genomic_DNA"/>
</dbReference>
<keyword evidence="4" id="KW-0472">Membrane</keyword>
<evidence type="ECO:0000313" key="6">
    <source>
        <dbReference type="Proteomes" id="UP001209878"/>
    </source>
</evidence>
<dbReference type="GO" id="GO:0006788">
    <property type="term" value="P:heme oxidation"/>
    <property type="evidence" value="ECO:0007669"/>
    <property type="project" value="InterPro"/>
</dbReference>
<dbReference type="Pfam" id="PF01126">
    <property type="entry name" value="Heme_oxygenase"/>
    <property type="match status" value="2"/>
</dbReference>